<keyword evidence="1" id="KW-1185">Reference proteome</keyword>
<reference evidence="2" key="1">
    <citation type="submission" date="2022-11" db="UniProtKB">
        <authorList>
            <consortium name="WormBaseParasite"/>
        </authorList>
    </citation>
    <scope>IDENTIFICATION</scope>
</reference>
<accession>A0A915NNG7</accession>
<proteinExistence type="predicted"/>
<dbReference type="AlphaFoldDB" id="A0A915NNG7"/>
<dbReference type="WBParaSite" id="scf7180000418935.g3135">
    <property type="protein sequence ID" value="scf7180000418935.g3135"/>
    <property type="gene ID" value="scf7180000418935.g3135"/>
</dbReference>
<dbReference type="Proteomes" id="UP000887560">
    <property type="component" value="Unplaced"/>
</dbReference>
<sequence>MHSSMRIMFYEKYLQYKIGDENSKTFVKRIAISLLIKRLKGTWKLINKIKNQNILNPEQLLLLEELEKKLKWLLTKIFLEKEEIISLKNICLIIRFQLFSIPTIYINVIYLLQEFTELYPIQLKKELFKNTKNLKEILKWKGFECENEKEQKLALIEQRAYLTREHTKFIKKEWKNKLSKICEKPGIKTRFQQLIPQLKMFSVVLKTLDGEGKGGGFL</sequence>
<name>A0A915NNG7_9BILA</name>
<evidence type="ECO:0000313" key="1">
    <source>
        <dbReference type="Proteomes" id="UP000887560"/>
    </source>
</evidence>
<evidence type="ECO:0000313" key="2">
    <source>
        <dbReference type="WBParaSite" id="scf7180000418935.g3135"/>
    </source>
</evidence>
<protein>
    <submittedName>
        <fullName evidence="2">Uncharacterized protein</fullName>
    </submittedName>
</protein>
<organism evidence="1 2">
    <name type="scientific">Meloidogyne floridensis</name>
    <dbReference type="NCBI Taxonomy" id="298350"/>
    <lineage>
        <taxon>Eukaryota</taxon>
        <taxon>Metazoa</taxon>
        <taxon>Ecdysozoa</taxon>
        <taxon>Nematoda</taxon>
        <taxon>Chromadorea</taxon>
        <taxon>Rhabditida</taxon>
        <taxon>Tylenchina</taxon>
        <taxon>Tylenchomorpha</taxon>
        <taxon>Tylenchoidea</taxon>
        <taxon>Meloidogynidae</taxon>
        <taxon>Meloidogyninae</taxon>
        <taxon>Meloidogyne</taxon>
    </lineage>
</organism>